<dbReference type="RefSeq" id="YP_009495476.1">
    <property type="nucleotide sequence ID" value="NC_037988.1"/>
</dbReference>
<dbReference type="GO" id="GO:0005737">
    <property type="term" value="C:cytoplasm"/>
    <property type="evidence" value="ECO:0007669"/>
    <property type="project" value="UniProtKB-ARBA"/>
</dbReference>
<dbReference type="SUPFAM" id="SSF57716">
    <property type="entry name" value="Glucocorticoid receptor-like (DNA-binding domain)"/>
    <property type="match status" value="1"/>
</dbReference>
<dbReference type="GO" id="GO:0006412">
    <property type="term" value="P:translation"/>
    <property type="evidence" value="ECO:0007669"/>
    <property type="project" value="InterPro"/>
</dbReference>
<keyword evidence="4" id="KW-0496">Mitochondrion</keyword>
<dbReference type="PANTHER" id="PTHR19836:SF19">
    <property type="entry name" value="SMALL RIBOSOMAL SUBUNIT PROTEIN US14M"/>
    <property type="match status" value="1"/>
</dbReference>
<dbReference type="GeneID" id="36957425"/>
<reference evidence="4" key="1">
    <citation type="journal article" date="2018" name="Genome Biol. Evol.">
        <title>Recurrent loss, horizontal transfer, and the obscure origins of mitochondrial introns in diatoms (Bacillariophyta).</title>
        <authorList>
            <person name="Guillory W.X."/>
            <person name="Onyshchenko A."/>
            <person name="Ruck E.C."/>
            <person name="Parks M."/>
            <person name="Nakov T."/>
            <person name="Wickett N.J."/>
            <person name="Alverson A.J."/>
        </authorList>
    </citation>
    <scope>NUCLEOTIDE SEQUENCE</scope>
    <source>
        <strain evidence="4">ECT3802</strain>
    </source>
</reference>
<dbReference type="AlphaFoldDB" id="A0A2U9GIM3"/>
<gene>
    <name evidence="4" type="primary">rps14</name>
</gene>
<evidence type="ECO:0000313" key="4">
    <source>
        <dbReference type="EMBL" id="AWQ64123.1"/>
    </source>
</evidence>
<keyword evidence="2 4" id="KW-0689">Ribosomal protein</keyword>
<evidence type="ECO:0000256" key="1">
    <source>
        <dbReference type="ARBA" id="ARBA00009083"/>
    </source>
</evidence>
<dbReference type="GO" id="GO:0015935">
    <property type="term" value="C:small ribosomal subunit"/>
    <property type="evidence" value="ECO:0007669"/>
    <property type="project" value="TreeGrafter"/>
</dbReference>
<evidence type="ECO:0000256" key="2">
    <source>
        <dbReference type="ARBA" id="ARBA00022980"/>
    </source>
</evidence>
<sequence>MKKLIKTDKQTREWFYKLETRRFILKHIATNKYFPKTVRWNALVYFHRLLAKGSKVRITKRCVSSYRKNIAAHKFRFSRLELARFINNGVVYGIKKAAW</sequence>
<organism evidence="4">
    <name type="scientific">Toxarium undulatum</name>
    <dbReference type="NCBI Taxonomy" id="210620"/>
    <lineage>
        <taxon>Eukaryota</taxon>
        <taxon>Sar</taxon>
        <taxon>Stramenopiles</taxon>
        <taxon>Ochrophyta</taxon>
        <taxon>Bacillariophyta</taxon>
        <taxon>Mediophyceae</taxon>
        <taxon>Toxariales</taxon>
        <taxon>Toxariaceae</taxon>
        <taxon>Toxarium</taxon>
    </lineage>
</organism>
<dbReference type="InterPro" id="IPR001209">
    <property type="entry name" value="Ribosomal_uS14"/>
</dbReference>
<dbReference type="PANTHER" id="PTHR19836">
    <property type="entry name" value="30S RIBOSOMAL PROTEIN S14"/>
    <property type="match status" value="1"/>
</dbReference>
<dbReference type="GO" id="GO:0003735">
    <property type="term" value="F:structural constituent of ribosome"/>
    <property type="evidence" value="ECO:0007669"/>
    <property type="project" value="InterPro"/>
</dbReference>
<dbReference type="Gene3D" id="1.10.287.1480">
    <property type="match status" value="1"/>
</dbReference>
<proteinExistence type="inferred from homology"/>
<evidence type="ECO:0000256" key="3">
    <source>
        <dbReference type="ARBA" id="ARBA00023274"/>
    </source>
</evidence>
<name>A0A2U9GIM3_9STRA</name>
<geneLocation type="mitochondrion" evidence="4"/>
<dbReference type="EMBL" id="MG271847">
    <property type="protein sequence ID" value="AWQ64123.1"/>
    <property type="molecule type" value="Genomic_DNA"/>
</dbReference>
<accession>A0A2U9GIM3</accession>
<comment type="similarity">
    <text evidence="1">Belongs to the universal ribosomal protein uS14 family.</text>
</comment>
<keyword evidence="3" id="KW-0687">Ribonucleoprotein</keyword>
<protein>
    <submittedName>
        <fullName evidence="4">Ribosomal protein S14</fullName>
    </submittedName>
</protein>